<dbReference type="Gene3D" id="3.30.420.140">
    <property type="entry name" value="YqgF/RNase H-like domain"/>
    <property type="match status" value="1"/>
</dbReference>
<dbReference type="CDD" id="cd16964">
    <property type="entry name" value="YqgF"/>
    <property type="match status" value="1"/>
</dbReference>
<keyword evidence="3 5" id="KW-0540">Nuclease</keyword>
<comment type="similarity">
    <text evidence="5">Belongs to the YqgF HJR family.</text>
</comment>
<dbReference type="GO" id="GO:0005829">
    <property type="term" value="C:cytosol"/>
    <property type="evidence" value="ECO:0007669"/>
    <property type="project" value="TreeGrafter"/>
</dbReference>
<evidence type="ECO:0000313" key="8">
    <source>
        <dbReference type="Proteomes" id="UP000011135"/>
    </source>
</evidence>
<evidence type="ECO:0000256" key="1">
    <source>
        <dbReference type="ARBA" id="ARBA00022490"/>
    </source>
</evidence>
<dbReference type="eggNOG" id="COG0816">
    <property type="taxonomic scope" value="Bacteria"/>
</dbReference>
<evidence type="ECO:0000256" key="3">
    <source>
        <dbReference type="ARBA" id="ARBA00022722"/>
    </source>
</evidence>
<feature type="domain" description="YqgF/RNase H-like" evidence="6">
    <location>
        <begin position="2"/>
        <end position="100"/>
    </location>
</feature>
<comment type="caution">
    <text evidence="7">The sequence shown here is derived from an EMBL/GenBank/DDBJ whole genome shotgun (WGS) entry which is preliminary data.</text>
</comment>
<dbReference type="AlphaFoldDB" id="L8JT83"/>
<dbReference type="PATRIC" id="fig|1237149.3.peg.1693"/>
<dbReference type="EC" id="3.1.-.-" evidence="5"/>
<accession>L8JT83</accession>
<keyword evidence="2 5" id="KW-0690">Ribosome biogenesis</keyword>
<dbReference type="RefSeq" id="WP_009579179.1">
    <property type="nucleotide sequence ID" value="NZ_AMZN01000026.1"/>
</dbReference>
<keyword evidence="8" id="KW-1185">Reference proteome</keyword>
<dbReference type="GO" id="GO:0004518">
    <property type="term" value="F:nuclease activity"/>
    <property type="evidence" value="ECO:0007669"/>
    <property type="project" value="UniProtKB-KW"/>
</dbReference>
<dbReference type="Pfam" id="PF03652">
    <property type="entry name" value="RuvX"/>
    <property type="match status" value="1"/>
</dbReference>
<keyword evidence="1 5" id="KW-0963">Cytoplasm</keyword>
<reference evidence="7 8" key="1">
    <citation type="submission" date="2012-12" db="EMBL/GenBank/DDBJ databases">
        <title>Genome assembly of Fulvivirga imtechensis AK7.</title>
        <authorList>
            <person name="Nupur N."/>
            <person name="Khatri I."/>
            <person name="Kumar R."/>
            <person name="Subramanian S."/>
            <person name="Pinnaka A."/>
        </authorList>
    </citation>
    <scope>NUCLEOTIDE SEQUENCE [LARGE SCALE GENOMIC DNA]</scope>
    <source>
        <strain evidence="7 8">AK7</strain>
    </source>
</reference>
<organism evidence="7 8">
    <name type="scientific">Fulvivirga imtechensis AK7</name>
    <dbReference type="NCBI Taxonomy" id="1237149"/>
    <lineage>
        <taxon>Bacteria</taxon>
        <taxon>Pseudomonadati</taxon>
        <taxon>Bacteroidota</taxon>
        <taxon>Cytophagia</taxon>
        <taxon>Cytophagales</taxon>
        <taxon>Fulvivirgaceae</taxon>
        <taxon>Fulvivirga</taxon>
    </lineage>
</organism>
<evidence type="ECO:0000256" key="2">
    <source>
        <dbReference type="ARBA" id="ARBA00022517"/>
    </source>
</evidence>
<dbReference type="GO" id="GO:0000967">
    <property type="term" value="P:rRNA 5'-end processing"/>
    <property type="evidence" value="ECO:0007669"/>
    <property type="project" value="UniProtKB-UniRule"/>
</dbReference>
<proteinExistence type="inferred from homology"/>
<evidence type="ECO:0000259" key="6">
    <source>
        <dbReference type="SMART" id="SM00732"/>
    </source>
</evidence>
<dbReference type="HAMAP" id="MF_00651">
    <property type="entry name" value="Nuclease_YqgF"/>
    <property type="match status" value="1"/>
</dbReference>
<dbReference type="InterPro" id="IPR037027">
    <property type="entry name" value="YqgF/RNaseH-like_dom_sf"/>
</dbReference>
<dbReference type="InterPro" id="IPR005227">
    <property type="entry name" value="YqgF"/>
</dbReference>
<keyword evidence="4 5" id="KW-0378">Hydrolase</keyword>
<dbReference type="NCBIfam" id="TIGR00250">
    <property type="entry name" value="RNAse_H_YqgF"/>
    <property type="match status" value="1"/>
</dbReference>
<comment type="function">
    <text evidence="5">Could be a nuclease involved in processing of the 5'-end of pre-16S rRNA.</text>
</comment>
<comment type="subcellular location">
    <subcellularLocation>
        <location evidence="5">Cytoplasm</location>
    </subcellularLocation>
</comment>
<dbReference type="SMART" id="SM00732">
    <property type="entry name" value="YqgFc"/>
    <property type="match status" value="1"/>
</dbReference>
<dbReference type="GO" id="GO:0016788">
    <property type="term" value="F:hydrolase activity, acting on ester bonds"/>
    <property type="evidence" value="ECO:0007669"/>
    <property type="project" value="UniProtKB-UniRule"/>
</dbReference>
<name>L8JT83_9BACT</name>
<dbReference type="SUPFAM" id="SSF53098">
    <property type="entry name" value="Ribonuclease H-like"/>
    <property type="match status" value="1"/>
</dbReference>
<dbReference type="STRING" id="1237149.C900_01740"/>
<sequence length="139" mass="15254">MGRIVGIDFGLKRTGIAVTDPMKIIASPLTTVATKDIFPFLKDYCGKESVEGFVVGMPKNLQNQDTHATSSVRKFIANLQKQFPGIGVTEVDERFTSKIALDAMIAGGMKKKDRRDKANIDKISATVILQSYLDGNQLF</sequence>
<dbReference type="InterPro" id="IPR012337">
    <property type="entry name" value="RNaseH-like_sf"/>
</dbReference>
<dbReference type="EMBL" id="AMZN01000026">
    <property type="protein sequence ID" value="ELR72186.1"/>
    <property type="molecule type" value="Genomic_DNA"/>
</dbReference>
<evidence type="ECO:0000256" key="5">
    <source>
        <dbReference type="HAMAP-Rule" id="MF_00651"/>
    </source>
</evidence>
<protein>
    <recommendedName>
        <fullName evidence="5">Putative pre-16S rRNA nuclease</fullName>
        <ecNumber evidence="5">3.1.-.-</ecNumber>
    </recommendedName>
</protein>
<evidence type="ECO:0000256" key="4">
    <source>
        <dbReference type="ARBA" id="ARBA00022801"/>
    </source>
</evidence>
<evidence type="ECO:0000313" key="7">
    <source>
        <dbReference type="EMBL" id="ELR72186.1"/>
    </source>
</evidence>
<dbReference type="InterPro" id="IPR006641">
    <property type="entry name" value="YqgF/RNaseH-like_dom"/>
</dbReference>
<gene>
    <name evidence="7" type="ORF">C900_01740</name>
</gene>
<dbReference type="PANTHER" id="PTHR33317:SF4">
    <property type="entry name" value="POLYNUCLEOTIDYL TRANSFERASE, RIBONUCLEASE H-LIKE SUPERFAMILY PROTEIN"/>
    <property type="match status" value="1"/>
</dbReference>
<dbReference type="PANTHER" id="PTHR33317">
    <property type="entry name" value="POLYNUCLEOTIDYL TRANSFERASE, RIBONUCLEASE H-LIKE SUPERFAMILY PROTEIN"/>
    <property type="match status" value="1"/>
</dbReference>
<dbReference type="Proteomes" id="UP000011135">
    <property type="component" value="Unassembled WGS sequence"/>
</dbReference>
<dbReference type="OrthoDB" id="9796140at2"/>